<dbReference type="AlphaFoldDB" id="V6HEE1"/>
<dbReference type="Proteomes" id="UP000018719">
    <property type="component" value="Unassembled WGS sequence"/>
</dbReference>
<dbReference type="InterPro" id="IPR030934">
    <property type="entry name" value="Intein_C"/>
</dbReference>
<dbReference type="SUPFAM" id="SSF51294">
    <property type="entry name" value="Hedgehog/intein (Hint) domain"/>
    <property type="match status" value="1"/>
</dbReference>
<gene>
    <name evidence="3" type="ORF">LEP1GSC047_2115</name>
</gene>
<dbReference type="SMART" id="SM00305">
    <property type="entry name" value="HintC"/>
    <property type="match status" value="1"/>
</dbReference>
<evidence type="ECO:0000313" key="3">
    <source>
        <dbReference type="EMBL" id="EQA38736.1"/>
    </source>
</evidence>
<dbReference type="InterPro" id="IPR030885">
    <property type="entry name" value="Lepto_longest"/>
</dbReference>
<evidence type="ECO:0000259" key="1">
    <source>
        <dbReference type="SMART" id="SM00305"/>
    </source>
</evidence>
<protein>
    <submittedName>
        <fullName evidence="3">Intein C-terminal splicing domain protein</fullName>
    </submittedName>
</protein>
<dbReference type="InterPro" id="IPR006141">
    <property type="entry name" value="Intein_N"/>
</dbReference>
<feature type="domain" description="Hint" evidence="2">
    <location>
        <begin position="452"/>
        <end position="547"/>
    </location>
</feature>
<reference evidence="3 4" key="1">
    <citation type="submission" date="2013-05" db="EMBL/GenBank/DDBJ databases">
        <authorList>
            <person name="Harkins D.M."/>
            <person name="Durkin A.S."/>
            <person name="Brinkac L.M."/>
            <person name="Haft D.H."/>
            <person name="Selengut J.D."/>
            <person name="Sanka R."/>
            <person name="DePew J."/>
            <person name="Purushe J."/>
            <person name="Hartskeerl R.A."/>
            <person name="Ahmed A."/>
            <person name="van der Linden H."/>
            <person name="Goris M.G.A."/>
            <person name="Vinetz J.M."/>
            <person name="Sutton G.G."/>
            <person name="Nierman W.C."/>
            <person name="Fouts D.E."/>
        </authorList>
    </citation>
    <scope>NUCLEOTIDE SEQUENCE [LARGE SCALE GENOMIC DNA]</scope>
    <source>
        <strain evidence="3 4">10</strain>
    </source>
</reference>
<accession>V6HEE1</accession>
<dbReference type="CDD" id="cd00081">
    <property type="entry name" value="Hint"/>
    <property type="match status" value="1"/>
</dbReference>
<dbReference type="GO" id="GO:0016539">
    <property type="term" value="P:intein-mediated protein splicing"/>
    <property type="evidence" value="ECO:0007669"/>
    <property type="project" value="InterPro"/>
</dbReference>
<dbReference type="NCBIfam" id="TIGR04388">
    <property type="entry name" value="Lepto_longest"/>
    <property type="match status" value="2"/>
</dbReference>
<organism evidence="3 4">
    <name type="scientific">Leptospira inadai serovar Lyme str. 10</name>
    <dbReference type="NCBI Taxonomy" id="1049790"/>
    <lineage>
        <taxon>Bacteria</taxon>
        <taxon>Pseudomonadati</taxon>
        <taxon>Spirochaetota</taxon>
        <taxon>Spirochaetia</taxon>
        <taxon>Leptospirales</taxon>
        <taxon>Leptospiraceae</taxon>
        <taxon>Leptospira</taxon>
    </lineage>
</organism>
<dbReference type="PROSITE" id="PS50817">
    <property type="entry name" value="INTEIN_N_TER"/>
    <property type="match status" value="1"/>
</dbReference>
<dbReference type="SMART" id="SM00306">
    <property type="entry name" value="HintN"/>
    <property type="match status" value="1"/>
</dbReference>
<dbReference type="Gene3D" id="2.170.16.10">
    <property type="entry name" value="Hedgehog/Intein (Hint) domain"/>
    <property type="match status" value="1"/>
</dbReference>
<dbReference type="PROSITE" id="PS50818">
    <property type="entry name" value="INTEIN_C_TER"/>
    <property type="match status" value="1"/>
</dbReference>
<dbReference type="EMBL" id="AHMM02000006">
    <property type="protein sequence ID" value="EQA38736.1"/>
    <property type="molecule type" value="Genomic_DNA"/>
</dbReference>
<evidence type="ECO:0000313" key="4">
    <source>
        <dbReference type="Proteomes" id="UP000018719"/>
    </source>
</evidence>
<evidence type="ECO:0000259" key="2">
    <source>
        <dbReference type="SMART" id="SM00306"/>
    </source>
</evidence>
<feature type="domain" description="Hint" evidence="1">
    <location>
        <begin position="587"/>
        <end position="635"/>
    </location>
</feature>
<sequence>MKSKLKKRIVLDEGRCPNPKQPGPKGAAILLLLSFLTSSIFSPLLSLNALNTLNAKNDASFQAEAQAAASYATNVQSLAKTMLQGGSFQSWVQGQIQDKVNSAMAQALANATGMSPDMAAQLVSWFEKNQAEKKAKAKARTEEITSGLVTVASIALSFVAGPEMMAVGQAVLQAAQGYQNGGMEGALVGAASGAATAYAREFGVNVGVSYSYSGGFGGTLGLGSSKLNAGVTFSQHGSTSFNVGGSYGNVSYNPTSGFSGSVNLTPGENAGVMVNVAQHSGPSLTVQGSDEASGIGGSVTIDGKGNTTVAATYRNATVVSATGNVHDPSSFGNLKGNENFNSDLNQNLAMGKADENLKAGTAELAAGRNKIAETGNEAQREILNNENASAQDQHGVLATLASAGEFLTDPSSASTWLGRTAQDVVGSFLGSTGLGASDSNGFIDKNGEYVQRSCFTAGTLIRTKEGLKPIEKIEIGDLVLSLDPKTGEVSYKKVSRLFSKETPLIHRVTYTNGNVINTTWNHPFFIRGKGFTEARHIQPEERSVTVTSIRNSYRIERSSGIQIGASFASLGSQSSNSNSATWKDEIRGTVGIAKIEEIYEKTKVYNIEVEDNHTYFVGKDGVLVHNDASCGPGYVAGLKEAIASNGGELLGGQTLEERKAETALLREQAPNKKEFDAFYETGKTHVEVGKEAALWYSGEKVLQYVGKGLIKGTEMFLGTEAGINVASKVKGWFGVGEEAAVNSGRRAAGSAEVGVGEQVAIGQKPKYDPATFRDEVAAWDSTKANRFKRAENFYTKGGVAQGPGLDSELRGINFDKPIANTTLKEGEYVYQYVRAEKGKPLLDRQGNYFVKDPSTPMDTIGINPSDERMLVKYKVTSETNSLKSSAADTIWGDGGEVFKGGSTQYYIPNSRSKGLKFAGIVQ</sequence>
<dbReference type="InterPro" id="IPR036844">
    <property type="entry name" value="Hint_dom_sf"/>
</dbReference>
<dbReference type="STRING" id="1049790.LEP1GSC047_2115"/>
<name>V6HEE1_9LEPT</name>
<dbReference type="NCBIfam" id="TIGR01443">
    <property type="entry name" value="intein_Cterm"/>
    <property type="match status" value="1"/>
</dbReference>
<dbReference type="RefSeq" id="WP_010412865.1">
    <property type="nucleotide sequence ID" value="NZ_AHMM02000006.1"/>
</dbReference>
<dbReference type="Pfam" id="PF14890">
    <property type="entry name" value="Intein_splicing"/>
    <property type="match status" value="1"/>
</dbReference>
<proteinExistence type="predicted"/>
<comment type="caution">
    <text evidence="3">The sequence shown here is derived from an EMBL/GenBank/DDBJ whole genome shotgun (WGS) entry which is preliminary data.</text>
</comment>
<dbReference type="InterPro" id="IPR003587">
    <property type="entry name" value="Hint_dom_N"/>
</dbReference>
<dbReference type="InterPro" id="IPR003586">
    <property type="entry name" value="Hint_dom_C"/>
</dbReference>